<accession>A0A8K1LCX0</accession>
<keyword evidence="2" id="KW-1185">Reference proteome</keyword>
<comment type="caution">
    <text evidence="1">The sequence shown here is derived from an EMBL/GenBank/DDBJ whole genome shotgun (WGS) entry which is preliminary data.</text>
</comment>
<protein>
    <submittedName>
        <fullName evidence="1">Uncharacterized protein</fullName>
    </submittedName>
</protein>
<gene>
    <name evidence="1" type="ORF">HGM15179_017828</name>
</gene>
<dbReference type="Proteomes" id="UP000796761">
    <property type="component" value="Unassembled WGS sequence"/>
</dbReference>
<dbReference type="EMBL" id="SWJQ01001114">
    <property type="protein sequence ID" value="TRZ09275.1"/>
    <property type="molecule type" value="Genomic_DNA"/>
</dbReference>
<name>A0A8K1LCX0_9PASS</name>
<proteinExistence type="predicted"/>
<sequence>MDLNKPQLLFFHKSPSFIPHPCSCCSRSKTPQDGEGIPRYWTVPLTSAGVRAGQGGHQKFDLQGLMMEDVLTEIRVLKMNTSPQIVSYLD</sequence>
<dbReference type="AlphaFoldDB" id="A0A8K1LCX0"/>
<evidence type="ECO:0000313" key="1">
    <source>
        <dbReference type="EMBL" id="TRZ09275.1"/>
    </source>
</evidence>
<organism evidence="1 2">
    <name type="scientific">Zosterops borbonicus</name>
    <dbReference type="NCBI Taxonomy" id="364589"/>
    <lineage>
        <taxon>Eukaryota</taxon>
        <taxon>Metazoa</taxon>
        <taxon>Chordata</taxon>
        <taxon>Craniata</taxon>
        <taxon>Vertebrata</taxon>
        <taxon>Euteleostomi</taxon>
        <taxon>Archelosauria</taxon>
        <taxon>Archosauria</taxon>
        <taxon>Dinosauria</taxon>
        <taxon>Saurischia</taxon>
        <taxon>Theropoda</taxon>
        <taxon>Coelurosauria</taxon>
        <taxon>Aves</taxon>
        <taxon>Neognathae</taxon>
        <taxon>Neoaves</taxon>
        <taxon>Telluraves</taxon>
        <taxon>Australaves</taxon>
        <taxon>Passeriformes</taxon>
        <taxon>Sylvioidea</taxon>
        <taxon>Zosteropidae</taxon>
        <taxon>Zosterops</taxon>
    </lineage>
</organism>
<reference evidence="1" key="1">
    <citation type="submission" date="2019-04" db="EMBL/GenBank/DDBJ databases">
        <title>Genome assembly of Zosterops borbonicus 15179.</title>
        <authorList>
            <person name="Leroy T."/>
            <person name="Anselmetti Y."/>
            <person name="Tilak M.-K."/>
            <person name="Nabholz B."/>
        </authorList>
    </citation>
    <scope>NUCLEOTIDE SEQUENCE</scope>
    <source>
        <strain evidence="1">HGM_15179</strain>
        <tissue evidence="1">Muscle</tissue>
    </source>
</reference>
<feature type="non-terminal residue" evidence="1">
    <location>
        <position position="1"/>
    </location>
</feature>
<evidence type="ECO:0000313" key="2">
    <source>
        <dbReference type="Proteomes" id="UP000796761"/>
    </source>
</evidence>